<keyword evidence="2" id="KW-1185">Reference proteome</keyword>
<dbReference type="EMBL" id="CYUD01000004">
    <property type="protein sequence ID" value="CUJ94936.1"/>
    <property type="molecule type" value="Genomic_DNA"/>
</dbReference>
<sequence length="207" mass="22906">MKLLSIELGAISARLTSTMGRLVVFSVLSVGPMIGGSALEASEGRFIKVVAVSPPPSGARQLCRQYDWACSTKVSVSLSNKKEMQIIQRVNRQVNTTTRAVTDQSQYRTAERWALPTSRGGDCEDFALLKKRDLIRAGIDPSKLLIATVLDARRNSHAVLVYRSAAGDLVLDNLTNQIKPWSDTHYLFLRMQNPRKPSSWVGVYARS</sequence>
<dbReference type="AlphaFoldDB" id="A0A0P1I795"/>
<dbReference type="PANTHER" id="PTHR39327:SF1">
    <property type="entry name" value="BLR5470 PROTEIN"/>
    <property type="match status" value="1"/>
</dbReference>
<reference evidence="2" key="1">
    <citation type="submission" date="2015-09" db="EMBL/GenBank/DDBJ databases">
        <authorList>
            <person name="Rodrigo-Torres L."/>
            <person name="Arahal D.R."/>
        </authorList>
    </citation>
    <scope>NUCLEOTIDE SEQUENCE [LARGE SCALE GENOMIC DNA]</scope>
    <source>
        <strain evidence="2">CECT 5091</strain>
    </source>
</reference>
<dbReference type="STRING" id="1715692.RUE5091_01481"/>
<evidence type="ECO:0000313" key="2">
    <source>
        <dbReference type="Proteomes" id="UP000051260"/>
    </source>
</evidence>
<name>A0A0P1I795_9RHOB</name>
<protein>
    <recommendedName>
        <fullName evidence="3">Transglutaminase-like domain protein</fullName>
    </recommendedName>
</protein>
<dbReference type="RefSeq" id="WP_058281233.1">
    <property type="nucleotide sequence ID" value="NZ_CYUD01000004.1"/>
</dbReference>
<dbReference type="InterPro" id="IPR010319">
    <property type="entry name" value="Transglutaminase-like_Cys_pept"/>
</dbReference>
<accession>A0A0P1I795</accession>
<organism evidence="1 2">
    <name type="scientific">Ruegeria denitrificans</name>
    <dbReference type="NCBI Taxonomy" id="1715692"/>
    <lineage>
        <taxon>Bacteria</taxon>
        <taxon>Pseudomonadati</taxon>
        <taxon>Pseudomonadota</taxon>
        <taxon>Alphaproteobacteria</taxon>
        <taxon>Rhodobacterales</taxon>
        <taxon>Roseobacteraceae</taxon>
        <taxon>Ruegeria</taxon>
    </lineage>
</organism>
<dbReference type="OrthoDB" id="7206808at2"/>
<evidence type="ECO:0008006" key="3">
    <source>
        <dbReference type="Google" id="ProtNLM"/>
    </source>
</evidence>
<gene>
    <name evidence="1" type="ORF">RUE5091_01481</name>
</gene>
<dbReference type="Gene3D" id="3.10.620.30">
    <property type="match status" value="1"/>
</dbReference>
<dbReference type="PANTHER" id="PTHR39327">
    <property type="match status" value="1"/>
</dbReference>
<dbReference type="Pfam" id="PF06035">
    <property type="entry name" value="Peptidase_C93"/>
    <property type="match status" value="1"/>
</dbReference>
<dbReference type="Proteomes" id="UP000051260">
    <property type="component" value="Unassembled WGS sequence"/>
</dbReference>
<proteinExistence type="predicted"/>
<evidence type="ECO:0000313" key="1">
    <source>
        <dbReference type="EMBL" id="CUJ94936.1"/>
    </source>
</evidence>